<dbReference type="AlphaFoldDB" id="A0A0R1LL47"/>
<protein>
    <recommendedName>
        <fullName evidence="3">Phage protein</fullName>
    </recommendedName>
</protein>
<dbReference type="RefSeq" id="WP_057803060.1">
    <property type="nucleotide sequence ID" value="NZ_AZDV01000026.1"/>
</dbReference>
<organism evidence="1 2">
    <name type="scientific">Levilactobacillus acidifarinae DSM 19394 = JCM 15949</name>
    <dbReference type="NCBI Taxonomy" id="1423715"/>
    <lineage>
        <taxon>Bacteria</taxon>
        <taxon>Bacillati</taxon>
        <taxon>Bacillota</taxon>
        <taxon>Bacilli</taxon>
        <taxon>Lactobacillales</taxon>
        <taxon>Lactobacillaceae</taxon>
        <taxon>Levilactobacillus</taxon>
    </lineage>
</organism>
<evidence type="ECO:0008006" key="3">
    <source>
        <dbReference type="Google" id="ProtNLM"/>
    </source>
</evidence>
<evidence type="ECO:0000313" key="1">
    <source>
        <dbReference type="EMBL" id="KRK94227.1"/>
    </source>
</evidence>
<comment type="caution">
    <text evidence="1">The sequence shown here is derived from an EMBL/GenBank/DDBJ whole genome shotgun (WGS) entry which is preliminary data.</text>
</comment>
<dbReference type="OrthoDB" id="5432268at2"/>
<accession>A0A0R1LL47</accession>
<sequence length="244" mass="27246">MMDKESLEFLRDQAVNGAEKAIQVDDKGREFIVGDNVHHYTPNDMPEAIETSTLSSVVNFVKRVKDAGSRGQLLVQVVSPKQVIVKSALDEYGRRAEFMLAEPTFEGFRFDKWYDRESLNIALQSQFVPTDDRASLLKFIGNYKEATENTASDDGVMQTATVQTGAANVDTVKVPNPVLLAPYRTFTEVEQPQSEFIFRMQQGMQGGLFEADAGAWRSVAIESIKEYFNTAFVDLKPETVVVLG</sequence>
<gene>
    <name evidence="1" type="ORF">FD25_GL000178</name>
</gene>
<keyword evidence="2" id="KW-1185">Reference proteome</keyword>
<name>A0A0R1LL47_9LACO</name>
<dbReference type="PATRIC" id="fig|1423715.3.peg.189"/>
<dbReference type="EMBL" id="AZDV01000026">
    <property type="protein sequence ID" value="KRK94227.1"/>
    <property type="molecule type" value="Genomic_DNA"/>
</dbReference>
<evidence type="ECO:0000313" key="2">
    <source>
        <dbReference type="Proteomes" id="UP000051955"/>
    </source>
</evidence>
<dbReference type="Proteomes" id="UP000051955">
    <property type="component" value="Unassembled WGS sequence"/>
</dbReference>
<dbReference type="STRING" id="1423715.FD25_GL000178"/>
<reference evidence="1 2" key="1">
    <citation type="journal article" date="2015" name="Genome Announc.">
        <title>Expanding the biotechnology potential of lactobacilli through comparative genomics of 213 strains and associated genera.</title>
        <authorList>
            <person name="Sun Z."/>
            <person name="Harris H.M."/>
            <person name="McCann A."/>
            <person name="Guo C."/>
            <person name="Argimon S."/>
            <person name="Zhang W."/>
            <person name="Yang X."/>
            <person name="Jeffery I.B."/>
            <person name="Cooney J.C."/>
            <person name="Kagawa T.F."/>
            <person name="Liu W."/>
            <person name="Song Y."/>
            <person name="Salvetti E."/>
            <person name="Wrobel A."/>
            <person name="Rasinkangas P."/>
            <person name="Parkhill J."/>
            <person name="Rea M.C."/>
            <person name="O'Sullivan O."/>
            <person name="Ritari J."/>
            <person name="Douillard F.P."/>
            <person name="Paul Ross R."/>
            <person name="Yang R."/>
            <person name="Briner A.E."/>
            <person name="Felis G.E."/>
            <person name="de Vos W.M."/>
            <person name="Barrangou R."/>
            <person name="Klaenhammer T.R."/>
            <person name="Caufield P.W."/>
            <person name="Cui Y."/>
            <person name="Zhang H."/>
            <person name="O'Toole P.W."/>
        </authorList>
    </citation>
    <scope>NUCLEOTIDE SEQUENCE [LARGE SCALE GENOMIC DNA]</scope>
    <source>
        <strain evidence="1 2">DSM 19394</strain>
    </source>
</reference>
<proteinExistence type="predicted"/>